<keyword evidence="3" id="KW-1185">Reference proteome</keyword>
<sequence length="60" mass="6981">MLKRDGPVRAKFSALLSIRSYMKCDINYNSKQQPANNNNNKQHVSDRHSKVEMTKTEKTK</sequence>
<dbReference type="Proteomes" id="UP000054995">
    <property type="component" value="Unassembled WGS sequence"/>
</dbReference>
<accession>A0A0V1G624</accession>
<gene>
    <name evidence="2" type="ORF">T4D_1236</name>
</gene>
<evidence type="ECO:0000313" key="2">
    <source>
        <dbReference type="EMBL" id="KRY93710.1"/>
    </source>
</evidence>
<reference evidence="2 3" key="1">
    <citation type="submission" date="2015-01" db="EMBL/GenBank/DDBJ databases">
        <title>Evolution of Trichinella species and genotypes.</title>
        <authorList>
            <person name="Korhonen P.K."/>
            <person name="Edoardo P."/>
            <person name="Giuseppe L.R."/>
            <person name="Gasser R.B."/>
        </authorList>
    </citation>
    <scope>NUCLEOTIDE SEQUENCE [LARGE SCALE GENOMIC DNA]</scope>
    <source>
        <strain evidence="2">ISS470</strain>
    </source>
</reference>
<comment type="caution">
    <text evidence="2">The sequence shown here is derived from an EMBL/GenBank/DDBJ whole genome shotgun (WGS) entry which is preliminary data.</text>
</comment>
<protein>
    <submittedName>
        <fullName evidence="2">Uncharacterized protein</fullName>
    </submittedName>
</protein>
<dbReference type="EMBL" id="JYDT01000001">
    <property type="protein sequence ID" value="KRY93710.1"/>
    <property type="molecule type" value="Genomic_DNA"/>
</dbReference>
<evidence type="ECO:0000256" key="1">
    <source>
        <dbReference type="SAM" id="MobiDB-lite"/>
    </source>
</evidence>
<dbReference type="AlphaFoldDB" id="A0A0V1G624"/>
<feature type="region of interest" description="Disordered" evidence="1">
    <location>
        <begin position="29"/>
        <end position="60"/>
    </location>
</feature>
<organism evidence="2 3">
    <name type="scientific">Trichinella pseudospiralis</name>
    <name type="common">Parasitic roundworm</name>
    <dbReference type="NCBI Taxonomy" id="6337"/>
    <lineage>
        <taxon>Eukaryota</taxon>
        <taxon>Metazoa</taxon>
        <taxon>Ecdysozoa</taxon>
        <taxon>Nematoda</taxon>
        <taxon>Enoplea</taxon>
        <taxon>Dorylaimia</taxon>
        <taxon>Trichinellida</taxon>
        <taxon>Trichinellidae</taxon>
        <taxon>Trichinella</taxon>
    </lineage>
</organism>
<name>A0A0V1G624_TRIPS</name>
<evidence type="ECO:0000313" key="3">
    <source>
        <dbReference type="Proteomes" id="UP000054995"/>
    </source>
</evidence>
<proteinExistence type="predicted"/>
<feature type="compositionally biased region" description="Basic and acidic residues" evidence="1">
    <location>
        <begin position="43"/>
        <end position="60"/>
    </location>
</feature>